<dbReference type="EMBL" id="MVIE01000004">
    <property type="protein sequence ID" value="ORB45563.1"/>
    <property type="molecule type" value="Genomic_DNA"/>
</dbReference>
<gene>
    <name evidence="1" type="ORF">BST39_05030</name>
</gene>
<dbReference type="RefSeq" id="WP_083169603.1">
    <property type="nucleotide sequence ID" value="NZ_AP022619.1"/>
</dbReference>
<sequence length="88" mass="9765">MTDVSREAGHDIETPIHLLRRFGIEVLIAHRKSAVVEMRMPLADMGNPFTNLPTVGPLGVLIDAVSGLSNRFRHRDTEWTVSTELASN</sequence>
<dbReference type="STRING" id="590652.BST39_05030"/>
<proteinExistence type="predicted"/>
<reference evidence="1 2" key="1">
    <citation type="submission" date="2017-02" db="EMBL/GenBank/DDBJ databases">
        <title>The new phylogeny of genus Mycobacterium.</title>
        <authorList>
            <person name="Tortoli E."/>
            <person name="Trovato A."/>
            <person name="Cirillo D.M."/>
        </authorList>
    </citation>
    <scope>NUCLEOTIDE SEQUENCE [LARGE SCALE GENOMIC DNA]</scope>
    <source>
        <strain evidence="1 2">DSM 45000</strain>
    </source>
</reference>
<organism evidence="1 2">
    <name type="scientific">Mycobacterium paraseoulense</name>
    <dbReference type="NCBI Taxonomy" id="590652"/>
    <lineage>
        <taxon>Bacteria</taxon>
        <taxon>Bacillati</taxon>
        <taxon>Actinomycetota</taxon>
        <taxon>Actinomycetes</taxon>
        <taxon>Mycobacteriales</taxon>
        <taxon>Mycobacteriaceae</taxon>
        <taxon>Mycobacterium</taxon>
    </lineage>
</organism>
<evidence type="ECO:0000313" key="1">
    <source>
        <dbReference type="EMBL" id="ORB45563.1"/>
    </source>
</evidence>
<keyword evidence="2" id="KW-1185">Reference proteome</keyword>
<evidence type="ECO:0000313" key="2">
    <source>
        <dbReference type="Proteomes" id="UP000192513"/>
    </source>
</evidence>
<protein>
    <submittedName>
        <fullName evidence="1">Uncharacterized protein</fullName>
    </submittedName>
</protein>
<dbReference type="AlphaFoldDB" id="A0A1X0IFR5"/>
<accession>A0A1X0IFR5</accession>
<dbReference type="Proteomes" id="UP000192513">
    <property type="component" value="Unassembled WGS sequence"/>
</dbReference>
<name>A0A1X0IFR5_9MYCO</name>
<comment type="caution">
    <text evidence="1">The sequence shown here is derived from an EMBL/GenBank/DDBJ whole genome shotgun (WGS) entry which is preliminary data.</text>
</comment>